<feature type="domain" description="Peptidase A1" evidence="5">
    <location>
        <begin position="65"/>
        <end position="389"/>
    </location>
</feature>
<dbReference type="GO" id="GO:0006508">
    <property type="term" value="P:proteolysis"/>
    <property type="evidence" value="ECO:0007669"/>
    <property type="project" value="InterPro"/>
</dbReference>
<evidence type="ECO:0000256" key="2">
    <source>
        <dbReference type="SAM" id="MobiDB-lite"/>
    </source>
</evidence>
<feature type="signal peptide" evidence="4">
    <location>
        <begin position="1"/>
        <end position="32"/>
    </location>
</feature>
<dbReference type="InterPro" id="IPR001461">
    <property type="entry name" value="Aspartic_peptidase_A1"/>
</dbReference>
<feature type="compositionally biased region" description="Low complexity" evidence="2">
    <location>
        <begin position="423"/>
        <end position="439"/>
    </location>
</feature>
<gene>
    <name evidence="6" type="ORF">Dda_5397</name>
</gene>
<evidence type="ECO:0000256" key="4">
    <source>
        <dbReference type="SAM" id="SignalP"/>
    </source>
</evidence>
<evidence type="ECO:0000256" key="3">
    <source>
        <dbReference type="SAM" id="Phobius"/>
    </source>
</evidence>
<comment type="caution">
    <text evidence="6">The sequence shown here is derived from an EMBL/GenBank/DDBJ whole genome shotgun (WGS) entry which is preliminary data.</text>
</comment>
<protein>
    <submittedName>
        <fullName evidence="6">Candidapepsin-2</fullName>
    </submittedName>
</protein>
<keyword evidence="3" id="KW-1133">Transmembrane helix</keyword>
<evidence type="ECO:0000256" key="1">
    <source>
        <dbReference type="ARBA" id="ARBA00007447"/>
    </source>
</evidence>
<dbReference type="PROSITE" id="PS51767">
    <property type="entry name" value="PEPTIDASE_A1"/>
    <property type="match status" value="1"/>
</dbReference>
<keyword evidence="4" id="KW-0732">Signal</keyword>
<feature type="region of interest" description="Disordered" evidence="2">
    <location>
        <begin position="473"/>
        <end position="559"/>
    </location>
</feature>
<evidence type="ECO:0000313" key="6">
    <source>
        <dbReference type="EMBL" id="KAJ6259757.1"/>
    </source>
</evidence>
<dbReference type="AlphaFoldDB" id="A0AAD6IWP3"/>
<proteinExistence type="inferred from homology"/>
<feature type="region of interest" description="Disordered" evidence="2">
    <location>
        <begin position="414"/>
        <end position="439"/>
    </location>
</feature>
<dbReference type="SUPFAM" id="SSF50630">
    <property type="entry name" value="Acid proteases"/>
    <property type="match status" value="1"/>
</dbReference>
<reference evidence="6" key="1">
    <citation type="submission" date="2023-01" db="EMBL/GenBank/DDBJ databases">
        <title>The chitinases involved in constricting ring structure development in the nematode-trapping fungus Drechslerella dactyloides.</title>
        <authorList>
            <person name="Wang R."/>
            <person name="Zhang L."/>
            <person name="Tang P."/>
            <person name="Li S."/>
            <person name="Liang L."/>
        </authorList>
    </citation>
    <scope>NUCLEOTIDE SEQUENCE</scope>
    <source>
        <strain evidence="6">YMF1.00031</strain>
    </source>
</reference>
<comment type="similarity">
    <text evidence="1">Belongs to the peptidase A1 family.</text>
</comment>
<keyword evidence="3" id="KW-0812">Transmembrane</keyword>
<sequence length="559" mass="59140">MGYHDSWPSRPPFRGLIIASLVLLHSFSCVVARSVERRQATQGQQYVVMPVKYNLTILGKLDGNLYANLQFEPNNQTVTLGITSDSVTWVPEQPASIASFCANSSNTQGCQIAGSVSGYYTPKSDVSRTDSFYYAYYGSDLNATGYWTDSTVSAGGVSIDLQFGVAQNWNSIPSLGLGLWPTIPAQKGPSYLAALEQQGKIAGQYVSCYDLTATSDSGSIIFGGVDLHKFNGKFTIWSNFNLPGIITTPSMRVLLGQNVSAVPEPRQAIALVNPFTPFMYLPDNLLNLIVKTLGAQTVNSIGGYGLPCNTQIDPTWQLEVSFSQLVINIPYRQLLSTATTARGDLCFLAVLPMSFYQTPGFNLSYVLGGPFFRSAYVVVNPTDNTTAIAVANPNVTSQNVVALGGPFGTALSSLQGVAPPPGSTETSVSNSTSSSKKSNTGAIVGGVVGGIGGLLLIGAGIWFMKGRKREEDAPIVPPGVSEHHTPELPGGGIIRQPTELDGGYGGGEMKKVGASAMQPPGPFAELPPHTHGGGGGGYEPVPQHQPPPPPGRHETYELA</sequence>
<keyword evidence="3" id="KW-0472">Membrane</keyword>
<feature type="chain" id="PRO_5042002919" evidence="4">
    <location>
        <begin position="33"/>
        <end position="559"/>
    </location>
</feature>
<dbReference type="InterPro" id="IPR033121">
    <property type="entry name" value="PEPTIDASE_A1"/>
</dbReference>
<organism evidence="6 7">
    <name type="scientific">Drechslerella dactyloides</name>
    <name type="common">Nematode-trapping fungus</name>
    <name type="synonym">Arthrobotrys dactyloides</name>
    <dbReference type="NCBI Taxonomy" id="74499"/>
    <lineage>
        <taxon>Eukaryota</taxon>
        <taxon>Fungi</taxon>
        <taxon>Dikarya</taxon>
        <taxon>Ascomycota</taxon>
        <taxon>Pezizomycotina</taxon>
        <taxon>Orbiliomycetes</taxon>
        <taxon>Orbiliales</taxon>
        <taxon>Orbiliaceae</taxon>
        <taxon>Drechslerella</taxon>
    </lineage>
</organism>
<feature type="transmembrane region" description="Helical" evidence="3">
    <location>
        <begin position="442"/>
        <end position="463"/>
    </location>
</feature>
<dbReference type="Gene3D" id="2.40.70.10">
    <property type="entry name" value="Acid Proteases"/>
    <property type="match status" value="2"/>
</dbReference>
<dbReference type="Gene3D" id="1.20.5.510">
    <property type="entry name" value="Single helix bin"/>
    <property type="match status" value="1"/>
</dbReference>
<dbReference type="Pfam" id="PF00026">
    <property type="entry name" value="Asp"/>
    <property type="match status" value="1"/>
</dbReference>
<accession>A0AAD6IWP3</accession>
<keyword evidence="7" id="KW-1185">Reference proteome</keyword>
<dbReference type="EMBL" id="JAQGDS010000006">
    <property type="protein sequence ID" value="KAJ6259757.1"/>
    <property type="molecule type" value="Genomic_DNA"/>
</dbReference>
<evidence type="ECO:0000259" key="5">
    <source>
        <dbReference type="PROSITE" id="PS51767"/>
    </source>
</evidence>
<dbReference type="GO" id="GO:0004190">
    <property type="term" value="F:aspartic-type endopeptidase activity"/>
    <property type="evidence" value="ECO:0007669"/>
    <property type="project" value="InterPro"/>
</dbReference>
<name>A0AAD6IWP3_DREDA</name>
<dbReference type="Proteomes" id="UP001221413">
    <property type="component" value="Unassembled WGS sequence"/>
</dbReference>
<dbReference type="PANTHER" id="PTHR47966">
    <property type="entry name" value="BETA-SITE APP-CLEAVING ENZYME, ISOFORM A-RELATED"/>
    <property type="match status" value="1"/>
</dbReference>
<dbReference type="PANTHER" id="PTHR47966:SF65">
    <property type="entry name" value="ASPARTIC-TYPE ENDOPEPTIDASE"/>
    <property type="match status" value="1"/>
</dbReference>
<evidence type="ECO:0000313" key="7">
    <source>
        <dbReference type="Proteomes" id="UP001221413"/>
    </source>
</evidence>
<dbReference type="InterPro" id="IPR021109">
    <property type="entry name" value="Peptidase_aspartic_dom_sf"/>
</dbReference>